<dbReference type="GO" id="GO:0005737">
    <property type="term" value="C:cytoplasm"/>
    <property type="evidence" value="ECO:0007669"/>
    <property type="project" value="TreeGrafter"/>
</dbReference>
<dbReference type="PANTHER" id="PTHR43765:SF2">
    <property type="entry name" value="2-DEHYDROPANTOATE 2-REDUCTASE"/>
    <property type="match status" value="1"/>
</dbReference>
<dbReference type="EC" id="1.1.1.169" evidence="3 10"/>
<dbReference type="Proteomes" id="UP000235162">
    <property type="component" value="Unassembled WGS sequence"/>
</dbReference>
<feature type="region of interest" description="Disordered" evidence="11">
    <location>
        <begin position="73"/>
        <end position="93"/>
    </location>
</feature>
<comment type="pathway">
    <text evidence="1 10">Cofactor biosynthesis; (R)-pantothenate biosynthesis; (R)-pantoate from 3-methyl-2-oxobutanoate: step 2/2.</text>
</comment>
<evidence type="ECO:0000256" key="2">
    <source>
        <dbReference type="ARBA" id="ARBA00007870"/>
    </source>
</evidence>
<dbReference type="Gene3D" id="3.40.50.720">
    <property type="entry name" value="NAD(P)-binding Rossmann-like Domain"/>
    <property type="match status" value="1"/>
</dbReference>
<proteinExistence type="inferred from homology"/>
<feature type="domain" description="Ketopantoate reductase C-terminal" evidence="13">
    <location>
        <begin position="208"/>
        <end position="328"/>
    </location>
</feature>
<dbReference type="InterPro" id="IPR036291">
    <property type="entry name" value="NAD(P)-bd_dom_sf"/>
</dbReference>
<evidence type="ECO:0000259" key="13">
    <source>
        <dbReference type="Pfam" id="PF08546"/>
    </source>
</evidence>
<dbReference type="Pfam" id="PF02558">
    <property type="entry name" value="ApbA"/>
    <property type="match status" value="1"/>
</dbReference>
<gene>
    <name evidence="14" type="ORF">C0029_00850</name>
</gene>
<dbReference type="InterPro" id="IPR013332">
    <property type="entry name" value="KPR_N"/>
</dbReference>
<keyword evidence="15" id="KW-1185">Reference proteome</keyword>
<dbReference type="PANTHER" id="PTHR43765">
    <property type="entry name" value="2-DEHYDROPANTOATE 2-REDUCTASE-RELATED"/>
    <property type="match status" value="1"/>
</dbReference>
<evidence type="ECO:0000256" key="5">
    <source>
        <dbReference type="ARBA" id="ARBA00022655"/>
    </source>
</evidence>
<evidence type="ECO:0000313" key="14">
    <source>
        <dbReference type="EMBL" id="PLW87178.1"/>
    </source>
</evidence>
<dbReference type="AlphaFoldDB" id="A0AAP8MG33"/>
<dbReference type="GO" id="GO:0015940">
    <property type="term" value="P:pantothenate biosynthetic process"/>
    <property type="evidence" value="ECO:0007669"/>
    <property type="project" value="UniProtKB-KW"/>
</dbReference>
<dbReference type="InterPro" id="IPR003710">
    <property type="entry name" value="ApbA"/>
</dbReference>
<accession>A0AAP8MG33</accession>
<dbReference type="InterPro" id="IPR013752">
    <property type="entry name" value="KPA_reductase"/>
</dbReference>
<keyword evidence="5 10" id="KW-0566">Pantothenate biosynthesis</keyword>
<sequence>MSLVYAPDSAVAIVADWAWRPNSGIVTRSTGQEIPMAKGWHILGAGAIGCLFADALASSGAPTTLVLRANTPSAPPLQMERNGQTHTRSLSSTNAPDVSPIDHLLVTTKAYDVVSSVNSVRHRLTADATIVLLANGLGYAEDVASLVPGANLYCGTTTEGAFRRAPWHICHAGRGQTLLGAFAGRASTPDWFDDWQALKLECRWTNTIHAALWHKLAINCAINPLTARHRCHNGELANNPVFARQVTELCKEIADVSRAAGFDDIAHSIKGDAFDVIQRTAANRSSMLQDTLAGRSTEIEFITGHLVNRAEQLDIEVPANRDLLEQIRNA</sequence>
<evidence type="ECO:0000256" key="8">
    <source>
        <dbReference type="ARBA" id="ARBA00032024"/>
    </source>
</evidence>
<dbReference type="NCBIfam" id="TIGR00745">
    <property type="entry name" value="apbA_panE"/>
    <property type="match status" value="1"/>
</dbReference>
<comment type="caution">
    <text evidence="14">The sequence shown here is derived from an EMBL/GenBank/DDBJ whole genome shotgun (WGS) entry which is preliminary data.</text>
</comment>
<dbReference type="InterPro" id="IPR013328">
    <property type="entry name" value="6PGD_dom2"/>
</dbReference>
<protein>
    <recommendedName>
        <fullName evidence="4 10">2-dehydropantoate 2-reductase</fullName>
        <ecNumber evidence="3 10">1.1.1.169</ecNumber>
    </recommendedName>
    <alternativeName>
        <fullName evidence="8 10">Ketopantoate reductase</fullName>
    </alternativeName>
</protein>
<keyword evidence="7 10" id="KW-0560">Oxidoreductase</keyword>
<dbReference type="InterPro" id="IPR008927">
    <property type="entry name" value="6-PGluconate_DH-like_C_sf"/>
</dbReference>
<dbReference type="EMBL" id="PKUR01000001">
    <property type="protein sequence ID" value="PLW87178.1"/>
    <property type="molecule type" value="Genomic_DNA"/>
</dbReference>
<dbReference type="GO" id="GO:0008677">
    <property type="term" value="F:2-dehydropantoate 2-reductase activity"/>
    <property type="evidence" value="ECO:0007669"/>
    <property type="project" value="UniProtKB-EC"/>
</dbReference>
<dbReference type="InterPro" id="IPR050838">
    <property type="entry name" value="Ketopantoate_reductase"/>
</dbReference>
<comment type="similarity">
    <text evidence="2 10">Belongs to the ketopantoate reductase family.</text>
</comment>
<dbReference type="Pfam" id="PF08546">
    <property type="entry name" value="ApbA_C"/>
    <property type="match status" value="1"/>
</dbReference>
<comment type="function">
    <text evidence="10">Catalyzes the NADPH-dependent reduction of ketopantoate into pantoic acid.</text>
</comment>
<reference evidence="14 15" key="1">
    <citation type="submission" date="2018-01" db="EMBL/GenBank/DDBJ databases">
        <title>The draft genome sequence of Halioglobus japonicus S1-36.</title>
        <authorList>
            <person name="Du Z.-J."/>
            <person name="Shi M.-J."/>
        </authorList>
    </citation>
    <scope>NUCLEOTIDE SEQUENCE [LARGE SCALE GENOMIC DNA]</scope>
    <source>
        <strain evidence="14 15">S1-36</strain>
    </source>
</reference>
<comment type="catalytic activity">
    <reaction evidence="9 10">
        <text>(R)-pantoate + NADP(+) = 2-dehydropantoate + NADPH + H(+)</text>
        <dbReference type="Rhea" id="RHEA:16233"/>
        <dbReference type="ChEBI" id="CHEBI:11561"/>
        <dbReference type="ChEBI" id="CHEBI:15378"/>
        <dbReference type="ChEBI" id="CHEBI:15980"/>
        <dbReference type="ChEBI" id="CHEBI:57783"/>
        <dbReference type="ChEBI" id="CHEBI:58349"/>
        <dbReference type="EC" id="1.1.1.169"/>
    </reaction>
</comment>
<evidence type="ECO:0000256" key="9">
    <source>
        <dbReference type="ARBA" id="ARBA00048793"/>
    </source>
</evidence>
<evidence type="ECO:0000256" key="3">
    <source>
        <dbReference type="ARBA" id="ARBA00013014"/>
    </source>
</evidence>
<dbReference type="SUPFAM" id="SSF51735">
    <property type="entry name" value="NAD(P)-binding Rossmann-fold domains"/>
    <property type="match status" value="1"/>
</dbReference>
<evidence type="ECO:0000256" key="10">
    <source>
        <dbReference type="RuleBase" id="RU362068"/>
    </source>
</evidence>
<dbReference type="SUPFAM" id="SSF48179">
    <property type="entry name" value="6-phosphogluconate dehydrogenase C-terminal domain-like"/>
    <property type="match status" value="1"/>
</dbReference>
<evidence type="ECO:0000256" key="6">
    <source>
        <dbReference type="ARBA" id="ARBA00022857"/>
    </source>
</evidence>
<feature type="domain" description="Ketopantoate reductase N-terminal" evidence="12">
    <location>
        <begin position="40"/>
        <end position="183"/>
    </location>
</feature>
<name>A0AAP8MG33_9GAMM</name>
<feature type="compositionally biased region" description="Polar residues" evidence="11">
    <location>
        <begin position="81"/>
        <end position="93"/>
    </location>
</feature>
<dbReference type="Gene3D" id="1.10.1040.10">
    <property type="entry name" value="N-(1-d-carboxylethyl)-l-norvaline Dehydrogenase, domain 2"/>
    <property type="match status" value="1"/>
</dbReference>
<organism evidence="14 15">
    <name type="scientific">Halioglobus japonicus</name>
    <dbReference type="NCBI Taxonomy" id="930805"/>
    <lineage>
        <taxon>Bacteria</taxon>
        <taxon>Pseudomonadati</taxon>
        <taxon>Pseudomonadota</taxon>
        <taxon>Gammaproteobacteria</taxon>
        <taxon>Cellvibrionales</taxon>
        <taxon>Halieaceae</taxon>
        <taxon>Halioglobus</taxon>
    </lineage>
</organism>
<evidence type="ECO:0000256" key="7">
    <source>
        <dbReference type="ARBA" id="ARBA00023002"/>
    </source>
</evidence>
<evidence type="ECO:0000256" key="1">
    <source>
        <dbReference type="ARBA" id="ARBA00004994"/>
    </source>
</evidence>
<dbReference type="GO" id="GO:0050661">
    <property type="term" value="F:NADP binding"/>
    <property type="evidence" value="ECO:0007669"/>
    <property type="project" value="TreeGrafter"/>
</dbReference>
<evidence type="ECO:0000259" key="12">
    <source>
        <dbReference type="Pfam" id="PF02558"/>
    </source>
</evidence>
<keyword evidence="6 10" id="KW-0521">NADP</keyword>
<evidence type="ECO:0000256" key="4">
    <source>
        <dbReference type="ARBA" id="ARBA00019465"/>
    </source>
</evidence>
<evidence type="ECO:0000256" key="11">
    <source>
        <dbReference type="SAM" id="MobiDB-lite"/>
    </source>
</evidence>
<evidence type="ECO:0000313" key="15">
    <source>
        <dbReference type="Proteomes" id="UP000235162"/>
    </source>
</evidence>